<feature type="transmembrane region" description="Helical" evidence="5">
    <location>
        <begin position="493"/>
        <end position="513"/>
    </location>
</feature>
<keyword evidence="4 5" id="KW-0472">Membrane</keyword>
<reference evidence="8" key="1">
    <citation type="journal article" date="2019" name="Int. J. Syst. Evol. Microbiol.">
        <title>The Global Catalogue of Microorganisms (GCM) 10K type strain sequencing project: providing services to taxonomists for standard genome sequencing and annotation.</title>
        <authorList>
            <consortium name="The Broad Institute Genomics Platform"/>
            <consortium name="The Broad Institute Genome Sequencing Center for Infectious Disease"/>
            <person name="Wu L."/>
            <person name="Ma J."/>
        </authorList>
    </citation>
    <scope>NUCLEOTIDE SEQUENCE [LARGE SCALE GENOMIC DNA]</scope>
    <source>
        <strain evidence="8">JCM 16929</strain>
    </source>
</reference>
<dbReference type="Gene3D" id="1.10.287.950">
    <property type="entry name" value="Methyl-accepting chemotaxis protein"/>
    <property type="match status" value="1"/>
</dbReference>
<feature type="transmembrane region" description="Helical" evidence="5">
    <location>
        <begin position="21"/>
        <end position="42"/>
    </location>
</feature>
<evidence type="ECO:0000313" key="7">
    <source>
        <dbReference type="EMBL" id="GAA3612161.1"/>
    </source>
</evidence>
<dbReference type="Pfam" id="PF12698">
    <property type="entry name" value="ABC2_membrane_3"/>
    <property type="match status" value="2"/>
</dbReference>
<dbReference type="InterPro" id="IPR017501">
    <property type="entry name" value="Phage_infect_YhgE_C"/>
</dbReference>
<dbReference type="InterPro" id="IPR023908">
    <property type="entry name" value="xxxLxxG_rpt"/>
</dbReference>
<dbReference type="InterPro" id="IPR051328">
    <property type="entry name" value="T7SS_ABC-Transporter"/>
</dbReference>
<dbReference type="EMBL" id="BAABAB010000007">
    <property type="protein sequence ID" value="GAA3612161.1"/>
    <property type="molecule type" value="Genomic_DNA"/>
</dbReference>
<comment type="subcellular location">
    <subcellularLocation>
        <location evidence="1">Membrane</location>
        <topology evidence="1">Multi-pass membrane protein</topology>
    </subcellularLocation>
</comment>
<evidence type="ECO:0000256" key="4">
    <source>
        <dbReference type="ARBA" id="ARBA00023136"/>
    </source>
</evidence>
<dbReference type="Gene3D" id="3.40.1710.10">
    <property type="entry name" value="abc type-2 transporter like domain"/>
    <property type="match status" value="1"/>
</dbReference>
<evidence type="ECO:0000313" key="8">
    <source>
        <dbReference type="Proteomes" id="UP001501490"/>
    </source>
</evidence>
<protein>
    <submittedName>
        <fullName evidence="7">YhgE/Pip domain-containing protein</fullName>
    </submittedName>
</protein>
<evidence type="ECO:0000256" key="1">
    <source>
        <dbReference type="ARBA" id="ARBA00004141"/>
    </source>
</evidence>
<dbReference type="NCBIfam" id="TIGR03061">
    <property type="entry name" value="pip_yhgE_Nterm"/>
    <property type="match status" value="1"/>
</dbReference>
<feature type="transmembrane region" description="Helical" evidence="5">
    <location>
        <begin position="653"/>
        <end position="671"/>
    </location>
</feature>
<sequence>MRLPVPASRLARYELRRFRGPLPKVALVFVLIIPLLYGAIYLTANWDPYGRLDRLPVAVVNEDQPVTYDGKQVHAGQDFVDNLIAEKDFGYAVVDEDEALRGLRDGDYYLAITVPESFSAHLISGAGKDPQRAQIMLRRNDANGFVIGSITARAQDSIARAVDESAVASYFDAVFANLTTIRSGLQDAAEGAGRLSDGASSADDGAAKLADGAKSAASGSATLAGGAQDLGAGLRTLKSGSADLATGAGKVADGTQQLDDTVVPVLTDLQKKLPQIQSHAKEAGNALDDVTAGLADRSGSVSADLSAASAALEQLKKDNPELADDENFKRVQARVDSAAARSDEIADTARDAAGDVHAINQKVQATGDLSTPVAQAKDKLVALNDGAHQVASGAKKLSGGISDASAGADKVATGADTLHSGLTQLSSGADALHAGTTKLAAGAKELHDKLAAAVKRIPVLSQDQQDDAVQVLSSPAEVTMHVDNPAGVYGRGLAPMFFSIAIWVFGISVFLVVRPISGRALAGRARPWRLALTGWLPIGIFAVLGALLMLGVVWLFLGLAPVHPLMIIGMTALGALCFSAIAHLLRSALGTPGSSILLVWLILQLTSAGGTYPAPILPAFFQAIAPFMPMTYLIDAYRIVISGGEPGHLARDAAILLVGTALALLLGVLVVRRRQQFGHRDLHPPLVSP</sequence>
<dbReference type="PANTHER" id="PTHR43077:SF10">
    <property type="entry name" value="TRANSPORT PERMEASE PROTEIN"/>
    <property type="match status" value="1"/>
</dbReference>
<comment type="caution">
    <text evidence="7">The sequence shown here is derived from an EMBL/GenBank/DDBJ whole genome shotgun (WGS) entry which is preliminary data.</text>
</comment>
<feature type="domain" description="ABC-2 type transporter transmembrane" evidence="6">
    <location>
        <begin position="465"/>
        <end position="669"/>
    </location>
</feature>
<evidence type="ECO:0000256" key="5">
    <source>
        <dbReference type="SAM" id="Phobius"/>
    </source>
</evidence>
<keyword evidence="2 5" id="KW-0812">Transmembrane</keyword>
<dbReference type="NCBIfam" id="TIGR03057">
    <property type="entry name" value="xxxLxxG_by_4"/>
    <property type="match status" value="2"/>
</dbReference>
<dbReference type="Proteomes" id="UP001501490">
    <property type="component" value="Unassembled WGS sequence"/>
</dbReference>
<evidence type="ECO:0000256" key="3">
    <source>
        <dbReference type="ARBA" id="ARBA00022989"/>
    </source>
</evidence>
<dbReference type="SUPFAM" id="SSF101967">
    <property type="entry name" value="Adhesin YadA, collagen-binding domain"/>
    <property type="match status" value="1"/>
</dbReference>
<feature type="transmembrane region" description="Helical" evidence="5">
    <location>
        <begin position="563"/>
        <end position="585"/>
    </location>
</feature>
<keyword evidence="3 5" id="KW-1133">Transmembrane helix</keyword>
<evidence type="ECO:0000256" key="2">
    <source>
        <dbReference type="ARBA" id="ARBA00022692"/>
    </source>
</evidence>
<dbReference type="InterPro" id="IPR017500">
    <property type="entry name" value="Phage_infect_YhgE_N"/>
</dbReference>
<feature type="transmembrane region" description="Helical" evidence="5">
    <location>
        <begin position="534"/>
        <end position="557"/>
    </location>
</feature>
<proteinExistence type="predicted"/>
<dbReference type="NCBIfam" id="TIGR03062">
    <property type="entry name" value="pip_yhgE_Cterm"/>
    <property type="match status" value="1"/>
</dbReference>
<dbReference type="InterPro" id="IPR013525">
    <property type="entry name" value="ABC2_TM"/>
</dbReference>
<feature type="transmembrane region" description="Helical" evidence="5">
    <location>
        <begin position="597"/>
        <end position="621"/>
    </location>
</feature>
<accession>A0ABP6ZMH4</accession>
<dbReference type="RefSeq" id="WP_344802471.1">
    <property type="nucleotide sequence ID" value="NZ_BAABAB010000007.1"/>
</dbReference>
<dbReference type="InterPro" id="IPR011049">
    <property type="entry name" value="Serralysin-like_metalloprot_C"/>
</dbReference>
<dbReference type="PANTHER" id="PTHR43077">
    <property type="entry name" value="TRANSPORT PERMEASE YVFS-RELATED"/>
    <property type="match status" value="1"/>
</dbReference>
<keyword evidence="8" id="KW-1185">Reference proteome</keyword>
<gene>
    <name evidence="7" type="ORF">GCM10022236_12510</name>
</gene>
<name>A0ABP6ZMH4_9ACTN</name>
<organism evidence="7 8">
    <name type="scientific">Microlunatus ginsengisoli</name>
    <dbReference type="NCBI Taxonomy" id="363863"/>
    <lineage>
        <taxon>Bacteria</taxon>
        <taxon>Bacillati</taxon>
        <taxon>Actinomycetota</taxon>
        <taxon>Actinomycetes</taxon>
        <taxon>Propionibacteriales</taxon>
        <taxon>Propionibacteriaceae</taxon>
        <taxon>Microlunatus</taxon>
    </lineage>
</organism>
<evidence type="ECO:0000259" key="6">
    <source>
        <dbReference type="Pfam" id="PF12698"/>
    </source>
</evidence>
<feature type="domain" description="ABC-2 type transporter transmembrane" evidence="6">
    <location>
        <begin position="26"/>
        <end position="161"/>
    </location>
</feature>